<keyword evidence="1" id="KW-0812">Transmembrane</keyword>
<name>T2GFR1_MEGG1</name>
<evidence type="ECO:0000313" key="3">
    <source>
        <dbReference type="Proteomes" id="UP000016587"/>
    </source>
</evidence>
<gene>
    <name evidence="2" type="ORF">DGI_3049</name>
</gene>
<reference evidence="2 3" key="1">
    <citation type="journal article" date="2013" name="J. Bacteriol.">
        <title>Roles of HynAB and Ech, the only two hydrogenases found in the model sulfate reducer Desulfovibrio gigas.</title>
        <authorList>
            <person name="Morais-Silva F.O."/>
            <person name="Santos C.I."/>
            <person name="Rodrigues R."/>
            <person name="Pereira I.A."/>
            <person name="Rodrigues-Pousada C."/>
        </authorList>
    </citation>
    <scope>NUCLEOTIDE SEQUENCE [LARGE SCALE GENOMIC DNA]</scope>
    <source>
        <strain evidence="3">ATCC 19364 / DSM 1382 / NCIMB 9332 / VKM B-1759</strain>
    </source>
</reference>
<evidence type="ECO:0000313" key="2">
    <source>
        <dbReference type="EMBL" id="AGW14767.1"/>
    </source>
</evidence>
<dbReference type="EMBL" id="CP006585">
    <property type="protein sequence ID" value="AGW14767.1"/>
    <property type="molecule type" value="Genomic_DNA"/>
</dbReference>
<proteinExistence type="predicted"/>
<dbReference type="AlphaFoldDB" id="T2GFR1"/>
<dbReference type="HOGENOM" id="CLU_108014_0_0_7"/>
<feature type="transmembrane region" description="Helical" evidence="1">
    <location>
        <begin position="137"/>
        <end position="162"/>
    </location>
</feature>
<dbReference type="eggNOG" id="ENOG5032RQH">
    <property type="taxonomic scope" value="Bacteria"/>
</dbReference>
<keyword evidence="1" id="KW-1133">Transmembrane helix</keyword>
<evidence type="ECO:0000256" key="1">
    <source>
        <dbReference type="SAM" id="Phobius"/>
    </source>
</evidence>
<dbReference type="PATRIC" id="fig|1121448.10.peg.3008"/>
<reference evidence="3" key="2">
    <citation type="submission" date="2013-07" db="EMBL/GenBank/DDBJ databases">
        <authorList>
            <person name="Morais-Silva F.O."/>
            <person name="Rezende A.M."/>
            <person name="Pimentel C."/>
            <person name="Resende D.M."/>
            <person name="Santos C.I."/>
            <person name="Clemente C."/>
            <person name="de Oliveira L.M."/>
            <person name="da Silva S.M."/>
            <person name="Costa D.A."/>
            <person name="Varela-Raposo A."/>
            <person name="Horacio E.C.A."/>
            <person name="Matos M."/>
            <person name="Flores O."/>
            <person name="Ruiz J.C."/>
            <person name="Rodrigues-Pousada C."/>
        </authorList>
    </citation>
    <scope>NUCLEOTIDE SEQUENCE [LARGE SCALE GENOMIC DNA]</scope>
    <source>
        <strain evidence="3">ATCC 19364 / DSM 1382 / NCIMB 9332 / VKM B-1759</strain>
    </source>
</reference>
<keyword evidence="3" id="KW-1185">Reference proteome</keyword>
<dbReference type="STRING" id="1121448.DGI_3049"/>
<feature type="transmembrane region" description="Helical" evidence="1">
    <location>
        <begin position="61"/>
        <end position="79"/>
    </location>
</feature>
<organism evidence="2 3">
    <name type="scientific">Megalodesulfovibrio gigas (strain ATCC 19364 / DSM 1382 / NCIMB 9332 / VKM B-1759)</name>
    <name type="common">Desulfovibrio gigas</name>
    <dbReference type="NCBI Taxonomy" id="1121448"/>
    <lineage>
        <taxon>Bacteria</taxon>
        <taxon>Pseudomonadati</taxon>
        <taxon>Thermodesulfobacteriota</taxon>
        <taxon>Desulfovibrionia</taxon>
        <taxon>Desulfovibrionales</taxon>
        <taxon>Desulfovibrionaceae</taxon>
        <taxon>Megalodesulfovibrio</taxon>
    </lineage>
</organism>
<dbReference type="Proteomes" id="UP000016587">
    <property type="component" value="Chromosome"/>
</dbReference>
<dbReference type="OrthoDB" id="9157310at2"/>
<feature type="transmembrane region" description="Helical" evidence="1">
    <location>
        <begin position="169"/>
        <end position="189"/>
    </location>
</feature>
<dbReference type="KEGG" id="dgg:DGI_3049"/>
<accession>T2GFR1</accession>
<keyword evidence="1" id="KW-0472">Membrane</keyword>
<feature type="transmembrane region" description="Helical" evidence="1">
    <location>
        <begin position="100"/>
        <end position="125"/>
    </location>
</feature>
<dbReference type="RefSeq" id="WP_021761842.1">
    <property type="nucleotide sequence ID" value="NC_022444.1"/>
</dbReference>
<sequence>MIQSILHKEWRKAWRPALVLVAGNAAAAGQVWLSTRQLFRREHAEVVWYQTMQLGLPFFHLLKYLPLATGAALAMAQFLPEMRQERLRLSLHLPVNTTALILVHLLAGLVGLAACLAVQAVGLWASVHAWFPREMTAHAFAIWGPWALAGVAGYLGMALALLEPSFLRRLGNLTIAAGAAWLFLLPTPAGQAGSLSPAVLLPLLALAVLHAAGRYRNRRADA</sequence>
<feature type="transmembrane region" description="Helical" evidence="1">
    <location>
        <begin position="195"/>
        <end position="213"/>
    </location>
</feature>
<protein>
    <submittedName>
        <fullName evidence="2">Uncharacterized protein</fullName>
    </submittedName>
</protein>